<feature type="compositionally biased region" description="Basic residues" evidence="5">
    <location>
        <begin position="1"/>
        <end position="15"/>
    </location>
</feature>
<comment type="subcellular location">
    <subcellularLocation>
        <location evidence="1">Nucleus</location>
    </subcellularLocation>
</comment>
<feature type="coiled-coil region" evidence="4">
    <location>
        <begin position="81"/>
        <end position="108"/>
    </location>
</feature>
<dbReference type="GO" id="GO:0006351">
    <property type="term" value="P:DNA-templated transcription"/>
    <property type="evidence" value="ECO:0007669"/>
    <property type="project" value="InterPro"/>
</dbReference>
<evidence type="ECO:0000256" key="4">
    <source>
        <dbReference type="SAM" id="Coils"/>
    </source>
</evidence>
<dbReference type="InterPro" id="IPR001138">
    <property type="entry name" value="Zn2Cys6_DnaBD"/>
</dbReference>
<feature type="region of interest" description="Disordered" evidence="5">
    <location>
        <begin position="1"/>
        <end position="24"/>
    </location>
</feature>
<dbReference type="InterPro" id="IPR050613">
    <property type="entry name" value="Sec_Metabolite_Reg"/>
</dbReference>
<feature type="domain" description="Zn(2)-C6 fungal-type" evidence="6">
    <location>
        <begin position="34"/>
        <end position="63"/>
    </location>
</feature>
<organism evidence="8 9">
    <name type="scientific">Athelia psychrophila</name>
    <dbReference type="NCBI Taxonomy" id="1759441"/>
    <lineage>
        <taxon>Eukaryota</taxon>
        <taxon>Fungi</taxon>
        <taxon>Dikarya</taxon>
        <taxon>Basidiomycota</taxon>
        <taxon>Agaricomycotina</taxon>
        <taxon>Agaricomycetes</taxon>
        <taxon>Agaricomycetidae</taxon>
        <taxon>Atheliales</taxon>
        <taxon>Atheliaceae</taxon>
        <taxon>Athelia</taxon>
    </lineage>
</organism>
<evidence type="ECO:0000256" key="5">
    <source>
        <dbReference type="SAM" id="MobiDB-lite"/>
    </source>
</evidence>
<evidence type="ECO:0000313" key="8">
    <source>
        <dbReference type="EMBL" id="KZP23151.1"/>
    </source>
</evidence>
<evidence type="ECO:0000256" key="3">
    <source>
        <dbReference type="ARBA" id="ARBA00023242"/>
    </source>
</evidence>
<dbReference type="GO" id="GO:0000981">
    <property type="term" value="F:DNA-binding transcription factor activity, RNA polymerase II-specific"/>
    <property type="evidence" value="ECO:0007669"/>
    <property type="project" value="InterPro"/>
</dbReference>
<dbReference type="Gene3D" id="4.10.240.10">
    <property type="entry name" value="Zn(2)-C6 fungal-type DNA-binding domain"/>
    <property type="match status" value="1"/>
</dbReference>
<dbReference type="Pfam" id="PF04082">
    <property type="entry name" value="Fungal_trans"/>
    <property type="match status" value="1"/>
</dbReference>
<dbReference type="GO" id="GO:0008270">
    <property type="term" value="F:zinc ion binding"/>
    <property type="evidence" value="ECO:0007669"/>
    <property type="project" value="InterPro"/>
</dbReference>
<dbReference type="SUPFAM" id="SSF57701">
    <property type="entry name" value="Zn2/Cys6 DNA-binding domain"/>
    <property type="match status" value="1"/>
</dbReference>
<dbReference type="CDD" id="cd00067">
    <property type="entry name" value="GAL4"/>
    <property type="match status" value="1"/>
</dbReference>
<protein>
    <recommendedName>
        <fullName evidence="10">Zn(2)-C6 fungal-type domain-containing protein</fullName>
    </recommendedName>
</protein>
<keyword evidence="2" id="KW-0479">Metal-binding</keyword>
<dbReference type="AlphaFoldDB" id="A0A166LNH4"/>
<evidence type="ECO:0000256" key="1">
    <source>
        <dbReference type="ARBA" id="ARBA00004123"/>
    </source>
</evidence>
<feature type="domain" description="4Fe-4S ferredoxin-type" evidence="7">
    <location>
        <begin position="41"/>
        <end position="73"/>
    </location>
</feature>
<dbReference type="PANTHER" id="PTHR31001:SF56">
    <property type="entry name" value="ZN(2)-C6 FUNGAL-TYPE DOMAIN-CONTAINING PROTEIN"/>
    <property type="match status" value="1"/>
</dbReference>
<dbReference type="CDD" id="cd12148">
    <property type="entry name" value="fungal_TF_MHR"/>
    <property type="match status" value="1"/>
</dbReference>
<name>A0A166LNH4_9AGAM</name>
<evidence type="ECO:0000313" key="9">
    <source>
        <dbReference type="Proteomes" id="UP000076532"/>
    </source>
</evidence>
<feature type="compositionally biased region" description="Polar residues" evidence="5">
    <location>
        <begin position="708"/>
        <end position="723"/>
    </location>
</feature>
<evidence type="ECO:0008006" key="10">
    <source>
        <dbReference type="Google" id="ProtNLM"/>
    </source>
</evidence>
<dbReference type="Proteomes" id="UP000076532">
    <property type="component" value="Unassembled WGS sequence"/>
</dbReference>
<sequence length="871" mass="96124">MLPQPRKAKASRRTSTKLTAGEDAATKRARGEITCAECKRLKLKCDKKLPCSSCVRRGCSTICPQGSFTTGQGSRFILTDTEQLHRKIAEMSERIRNLEEALAMLQSSVSAESHPLLRDELLSIKFSPQAQEAESDEHPSPEDVLAETIDAFGTLAIGNGGESRYFGRSGGSESLLMAGAEAEAPLERLNLPAMMPAFINRLTAIFPMSLGCTSDSQKFQDAIATLFDCLPPIPRAWSLLEAYMENASCVFQPAKREHLIEDFLTPIYNAKKEREDPTLNLNARAQISPHKLAVLFLVMAIGANVDFTLPPYNEEAELYYHYARAALALRSIFDSPLIETILAILLLSYYHSSAGERHSKDSSWALIGLACKLAQSLGMHRDPANWNMDEKTANKRRRLFWEIYSVDVFLSLAMGRPPCIELSYVDCALPQDQTEADGTFWHWKCKIMTEVFGSVIKLTLAANPPSYKTILELDRKVRDMTLPLIPKVGTDGDGFSISAYLQSSMLSVLRTQTMLYLHKSFFAQALMDHPENPLLSRYAPSFLTVSTCASTIIRTTVQHYEKMPEFCLRWWKIWSHLFSAAIIVGSIVTRAPSSSMASTAYFELDIAVSLFSKGAEKSSRARRAMAILVQLQEKASPLFNQFHHGSHSPNPSPDLINHQGVAIDELAIFGGQTSVLFSNKISQKLPNWDAGAGTSPCLPYSGGLENAPSASTHPASISQSSVDQEQEDASMKCQDVHPSLMEYMSMLPSITADGVAASPHFMEQSGASEITGPSQFSAGLPNFDFFCPQPVANLSTQQGEQTQNTPMMEFTYDPNLFGPFEQFYREAASAPSAPADMLEAKNITLDGHNAFANINDPGDGVTDDRWMRFVD</sequence>
<accession>A0A166LNH4</accession>
<dbReference type="OrthoDB" id="424974at2759"/>
<dbReference type="GO" id="GO:0005634">
    <property type="term" value="C:nucleus"/>
    <property type="evidence" value="ECO:0007669"/>
    <property type="project" value="UniProtKB-SubCell"/>
</dbReference>
<dbReference type="PANTHER" id="PTHR31001">
    <property type="entry name" value="UNCHARACTERIZED TRANSCRIPTIONAL REGULATORY PROTEIN"/>
    <property type="match status" value="1"/>
</dbReference>
<reference evidence="8 9" key="1">
    <citation type="journal article" date="2016" name="Mol. Biol. Evol.">
        <title>Comparative Genomics of Early-Diverging Mushroom-Forming Fungi Provides Insights into the Origins of Lignocellulose Decay Capabilities.</title>
        <authorList>
            <person name="Nagy L.G."/>
            <person name="Riley R."/>
            <person name="Tritt A."/>
            <person name="Adam C."/>
            <person name="Daum C."/>
            <person name="Floudas D."/>
            <person name="Sun H."/>
            <person name="Yadav J.S."/>
            <person name="Pangilinan J."/>
            <person name="Larsson K.H."/>
            <person name="Matsuura K."/>
            <person name="Barry K."/>
            <person name="Labutti K."/>
            <person name="Kuo R."/>
            <person name="Ohm R.A."/>
            <person name="Bhattacharya S.S."/>
            <person name="Shirouzu T."/>
            <person name="Yoshinaga Y."/>
            <person name="Martin F.M."/>
            <person name="Grigoriev I.V."/>
            <person name="Hibbett D.S."/>
        </authorList>
    </citation>
    <scope>NUCLEOTIDE SEQUENCE [LARGE SCALE GENOMIC DNA]</scope>
    <source>
        <strain evidence="8 9">CBS 109695</strain>
    </source>
</reference>
<evidence type="ECO:0000256" key="2">
    <source>
        <dbReference type="ARBA" id="ARBA00022723"/>
    </source>
</evidence>
<keyword evidence="3" id="KW-0539">Nucleus</keyword>
<gene>
    <name evidence="8" type="ORF">FIBSPDRAFT_1043094</name>
</gene>
<dbReference type="SMART" id="SM00906">
    <property type="entry name" value="Fungal_trans"/>
    <property type="match status" value="1"/>
</dbReference>
<dbReference type="InterPro" id="IPR017896">
    <property type="entry name" value="4Fe4S_Fe-S-bd"/>
</dbReference>
<dbReference type="InterPro" id="IPR007219">
    <property type="entry name" value="XnlR_reg_dom"/>
</dbReference>
<feature type="region of interest" description="Disordered" evidence="5">
    <location>
        <begin position="702"/>
        <end position="723"/>
    </location>
</feature>
<dbReference type="STRING" id="436010.A0A166LNH4"/>
<dbReference type="PROSITE" id="PS50048">
    <property type="entry name" value="ZN2_CY6_FUNGAL_2"/>
    <property type="match status" value="1"/>
</dbReference>
<evidence type="ECO:0000259" key="7">
    <source>
        <dbReference type="PROSITE" id="PS51379"/>
    </source>
</evidence>
<proteinExistence type="predicted"/>
<dbReference type="PROSITE" id="PS00463">
    <property type="entry name" value="ZN2_CY6_FUNGAL_1"/>
    <property type="match status" value="1"/>
</dbReference>
<dbReference type="EMBL" id="KV417534">
    <property type="protein sequence ID" value="KZP23151.1"/>
    <property type="molecule type" value="Genomic_DNA"/>
</dbReference>
<dbReference type="GO" id="GO:0003677">
    <property type="term" value="F:DNA binding"/>
    <property type="evidence" value="ECO:0007669"/>
    <property type="project" value="InterPro"/>
</dbReference>
<dbReference type="InterPro" id="IPR036864">
    <property type="entry name" value="Zn2-C6_fun-type_DNA-bd_sf"/>
</dbReference>
<dbReference type="SMART" id="SM00066">
    <property type="entry name" value="GAL4"/>
    <property type="match status" value="1"/>
</dbReference>
<keyword evidence="9" id="KW-1185">Reference proteome</keyword>
<evidence type="ECO:0000259" key="6">
    <source>
        <dbReference type="PROSITE" id="PS50048"/>
    </source>
</evidence>
<keyword evidence="4" id="KW-0175">Coiled coil</keyword>
<dbReference type="PROSITE" id="PS51379">
    <property type="entry name" value="4FE4S_FER_2"/>
    <property type="match status" value="1"/>
</dbReference>